<keyword evidence="2" id="KW-0732">Signal</keyword>
<dbReference type="InterPro" id="IPR038606">
    <property type="entry name" value="To_sf"/>
</dbReference>
<evidence type="ECO:0000256" key="1">
    <source>
        <dbReference type="SAM" id="Phobius"/>
    </source>
</evidence>
<evidence type="ECO:0000313" key="3">
    <source>
        <dbReference type="EMBL" id="JAV03119.1"/>
    </source>
</evidence>
<keyword evidence="1" id="KW-0812">Transmembrane</keyword>
<reference evidence="3" key="1">
    <citation type="submission" date="2016-12" db="EMBL/GenBank/DDBJ databases">
        <title>An insight into the sialome and mialome of the sand fly, Nyssomyia neivai.</title>
        <authorList>
            <person name="Sebastian V."/>
            <person name="Goulart T.M."/>
            <person name="Oliveira W."/>
            <person name="Calvo E."/>
            <person name="Oliveira L.F."/>
            <person name="Pinto M.C."/>
            <person name="Rosselino A.M."/>
            <person name="Ribeiro J.M."/>
        </authorList>
    </citation>
    <scope>NUCLEOTIDE SEQUENCE</scope>
</reference>
<organism evidence="3">
    <name type="scientific">Nyssomyia neivai</name>
    <dbReference type="NCBI Taxonomy" id="330878"/>
    <lineage>
        <taxon>Eukaryota</taxon>
        <taxon>Metazoa</taxon>
        <taxon>Ecdysozoa</taxon>
        <taxon>Arthropoda</taxon>
        <taxon>Hexapoda</taxon>
        <taxon>Insecta</taxon>
        <taxon>Pterygota</taxon>
        <taxon>Neoptera</taxon>
        <taxon>Endopterygota</taxon>
        <taxon>Diptera</taxon>
        <taxon>Nematocera</taxon>
        <taxon>Psychodoidea</taxon>
        <taxon>Psychodidae</taxon>
        <taxon>Nyssomyia</taxon>
    </lineage>
</organism>
<proteinExistence type="predicted"/>
<feature type="signal peptide" evidence="2">
    <location>
        <begin position="1"/>
        <end position="18"/>
    </location>
</feature>
<accession>A0A1L8D9G8</accession>
<feature type="chain" id="PRO_5012228230" evidence="2">
    <location>
        <begin position="19"/>
        <end position="454"/>
    </location>
</feature>
<protein>
    <submittedName>
        <fullName evidence="3">Putative 50 kDa midgut protein</fullName>
    </submittedName>
</protein>
<evidence type="ECO:0000256" key="2">
    <source>
        <dbReference type="SAM" id="SignalP"/>
    </source>
</evidence>
<dbReference type="AlphaFoldDB" id="A0A1L8D9G8"/>
<keyword evidence="1" id="KW-1133">Transmembrane helix</keyword>
<name>A0A1L8D9G8_9DIPT</name>
<keyword evidence="1" id="KW-0472">Membrane</keyword>
<dbReference type="EMBL" id="GFDF01010965">
    <property type="protein sequence ID" value="JAV03119.1"/>
    <property type="molecule type" value="Transcribed_RNA"/>
</dbReference>
<dbReference type="Pfam" id="PF16984">
    <property type="entry name" value="Grp7_allergen"/>
    <property type="match status" value="1"/>
</dbReference>
<dbReference type="InterPro" id="IPR038602">
    <property type="entry name" value="Mite_allergen_7_sf"/>
</dbReference>
<dbReference type="InterPro" id="IPR020234">
    <property type="entry name" value="Mite_allergen_group-7"/>
</dbReference>
<feature type="transmembrane region" description="Helical" evidence="1">
    <location>
        <begin position="407"/>
        <end position="430"/>
    </location>
</feature>
<sequence length="454" mass="50702">MKWKWVFVPAFIAQLSICAICNPSDSDPARKVDADLSDAIGRMQLDFGAHLKRAFTNSHIRSNGIAIQQHQVILDQTFFQDGGNDVMIKDLRTTRSESPRLLSINADMLQDILVLTVDFGALSLECEYEVINEDVMSLLPVSSSGILNATISNTRAHGRVGYIMNGDIMEARNFDLQYDIGQIYLETLSSDDIQSQSTRESIDETIFKGIRRDIEQYFEEQLHQQLGHVLGDVSLMQLFGENGDLVRKHVTRSQERALIINGVIDSLLEPIRQQIIEQRYAQISIGGFKKSFKKRVGFISVWGTFEASGGWVGDMSTIYRTGDFSVHTEGVNVTIFGALGLGEFSGYYSKYKAKFMNVGPSGRITVTTGKNSAKLKLTTNGWITGIEDIKKIISLDFNLEKVDNVRVYITGLGLLNSVVSTFITWIVAIVKNDVLKIVNKMINNLIRNYLGISS</sequence>
<dbReference type="Gene3D" id="3.15.10.30">
    <property type="entry name" value="Haemolymph juvenile hormone binding protein"/>
    <property type="match status" value="1"/>
</dbReference>
<dbReference type="Gene3D" id="3.15.10.50">
    <property type="match status" value="1"/>
</dbReference>